<keyword evidence="4" id="KW-0804">Transcription</keyword>
<keyword evidence="8" id="KW-1185">Reference proteome</keyword>
<protein>
    <recommendedName>
        <fullName evidence="9">Zn(2)-C6 fungal-type domain-containing protein</fullName>
    </recommendedName>
</protein>
<accession>A0AAE0WM60</accession>
<evidence type="ECO:0000256" key="1">
    <source>
        <dbReference type="ARBA" id="ARBA00004123"/>
    </source>
</evidence>
<dbReference type="GO" id="GO:0005634">
    <property type="term" value="C:nucleus"/>
    <property type="evidence" value="ECO:0007669"/>
    <property type="project" value="UniProtKB-SubCell"/>
</dbReference>
<evidence type="ECO:0000313" key="8">
    <source>
        <dbReference type="Proteomes" id="UP001274830"/>
    </source>
</evidence>
<evidence type="ECO:0000256" key="5">
    <source>
        <dbReference type="ARBA" id="ARBA00023242"/>
    </source>
</evidence>
<evidence type="ECO:0000313" key="7">
    <source>
        <dbReference type="EMBL" id="KAK3674257.1"/>
    </source>
</evidence>
<comment type="caution">
    <text evidence="7">The sequence shown here is derived from an EMBL/GenBank/DDBJ whole genome shotgun (WGS) entry which is preliminary data.</text>
</comment>
<evidence type="ECO:0000256" key="6">
    <source>
        <dbReference type="SAM" id="MobiDB-lite"/>
    </source>
</evidence>
<keyword evidence="5" id="KW-0539">Nucleus</keyword>
<evidence type="ECO:0000256" key="4">
    <source>
        <dbReference type="ARBA" id="ARBA00023163"/>
    </source>
</evidence>
<dbReference type="GO" id="GO:0000981">
    <property type="term" value="F:DNA-binding transcription factor activity, RNA polymerase II-specific"/>
    <property type="evidence" value="ECO:0007669"/>
    <property type="project" value="InterPro"/>
</dbReference>
<dbReference type="SUPFAM" id="SSF57701">
    <property type="entry name" value="Zn2/Cys6 DNA-binding domain"/>
    <property type="match status" value="1"/>
</dbReference>
<reference evidence="7" key="1">
    <citation type="submission" date="2023-07" db="EMBL/GenBank/DDBJ databases">
        <title>Black Yeasts Isolated from many extreme environments.</title>
        <authorList>
            <person name="Coleine C."/>
            <person name="Stajich J.E."/>
            <person name="Selbmann L."/>
        </authorList>
    </citation>
    <scope>NUCLEOTIDE SEQUENCE</scope>
    <source>
        <strain evidence="7">CCFEE 5485</strain>
    </source>
</reference>
<dbReference type="InterPro" id="IPR001138">
    <property type="entry name" value="Zn2Cys6_DnaBD"/>
</dbReference>
<proteinExistence type="predicted"/>
<dbReference type="GO" id="GO:0000976">
    <property type="term" value="F:transcription cis-regulatory region binding"/>
    <property type="evidence" value="ECO:0007669"/>
    <property type="project" value="TreeGrafter"/>
</dbReference>
<name>A0AAE0WM60_9PEZI</name>
<dbReference type="Gene3D" id="4.10.240.10">
    <property type="entry name" value="Zn(2)-C6 fungal-type DNA-binding domain"/>
    <property type="match status" value="1"/>
</dbReference>
<evidence type="ECO:0000256" key="2">
    <source>
        <dbReference type="ARBA" id="ARBA00023015"/>
    </source>
</evidence>
<keyword evidence="2" id="KW-0805">Transcription regulation</keyword>
<keyword evidence="3" id="KW-0238">DNA-binding</keyword>
<dbReference type="Proteomes" id="UP001274830">
    <property type="component" value="Unassembled WGS sequence"/>
</dbReference>
<dbReference type="InterPro" id="IPR036864">
    <property type="entry name" value="Zn2-C6_fun-type_DNA-bd_sf"/>
</dbReference>
<feature type="compositionally biased region" description="Polar residues" evidence="6">
    <location>
        <begin position="94"/>
        <end position="112"/>
    </location>
</feature>
<evidence type="ECO:0000256" key="3">
    <source>
        <dbReference type="ARBA" id="ARBA00023125"/>
    </source>
</evidence>
<organism evidence="7 8">
    <name type="scientific">Recurvomyces mirabilis</name>
    <dbReference type="NCBI Taxonomy" id="574656"/>
    <lineage>
        <taxon>Eukaryota</taxon>
        <taxon>Fungi</taxon>
        <taxon>Dikarya</taxon>
        <taxon>Ascomycota</taxon>
        <taxon>Pezizomycotina</taxon>
        <taxon>Dothideomycetes</taxon>
        <taxon>Dothideomycetidae</taxon>
        <taxon>Mycosphaerellales</taxon>
        <taxon>Teratosphaeriaceae</taxon>
        <taxon>Recurvomyces</taxon>
    </lineage>
</organism>
<dbReference type="GO" id="GO:0008270">
    <property type="term" value="F:zinc ion binding"/>
    <property type="evidence" value="ECO:0007669"/>
    <property type="project" value="InterPro"/>
</dbReference>
<dbReference type="AlphaFoldDB" id="A0AAE0WM60"/>
<gene>
    <name evidence="7" type="ORF">LTR78_005726</name>
</gene>
<comment type="subcellular location">
    <subcellularLocation>
        <location evidence="1">Nucleus</location>
    </subcellularLocation>
</comment>
<feature type="region of interest" description="Disordered" evidence="6">
    <location>
        <begin position="94"/>
        <end position="115"/>
    </location>
</feature>
<dbReference type="EMBL" id="JAUTXT010000020">
    <property type="protein sequence ID" value="KAK3674257.1"/>
    <property type="molecule type" value="Genomic_DNA"/>
</dbReference>
<dbReference type="PANTHER" id="PTHR31845:SF32">
    <property type="entry name" value="MISCELLANEOUS ZN(II)2CYS6 TRANSCRIPTION FACTOR (EUROFUNG)-RELATED"/>
    <property type="match status" value="1"/>
</dbReference>
<dbReference type="CDD" id="cd00067">
    <property type="entry name" value="GAL4"/>
    <property type="match status" value="1"/>
</dbReference>
<dbReference type="InterPro" id="IPR051089">
    <property type="entry name" value="prtT"/>
</dbReference>
<evidence type="ECO:0008006" key="9">
    <source>
        <dbReference type="Google" id="ProtNLM"/>
    </source>
</evidence>
<dbReference type="PANTHER" id="PTHR31845">
    <property type="entry name" value="FINGER DOMAIN PROTEIN, PUTATIVE-RELATED"/>
    <property type="match status" value="1"/>
</dbReference>
<sequence length="604" mass="67064">MYSSRDTPAATPASARYGLACEQCVKAKAKCLRENEDSAQCERCKRVGKDCTPSVKRRRLNDGAKRVRISKSPVDDLRTSRVEEKLNQLVSLLTPSTADSQTSTPANQSNAGSVPKPVDGAGYRIPCDALTLQEEMTCLETFRTCHLTFFPFVSIPPTTTVANLRQQYPHLWSAIAGITCKSTTLQQAQSDYLRRTISEQILFQTRPSIDILLAILAFVGWLQFQVNPNFHTQKENFKGSIVVFVQLAIGGIYELKLHKAITTDPLHIRCVPAPSDDNRKASRTLVERRAVLACVLLTSSISSTLKTVEPLRWTSHMDDCLLELEKQKTDPLDDLLVHLVKIQRVVDRANEAENPGVQSAASTPYDIRPTLYPQALLMHLDSIAEQIPASVKEMPILIFQLSSARLVLAELALAGDPTVTTTTSGPNLQRLRYLELALQSIKTWINFYHTLPSAFMRHISMTTMLQFRFCAGMLFVLTTLNEPAWLSREEVRAEVDILAVMDHAARMYGEVAAAVGLDNGPTDVQGLDLFTLASGRSAKLRAAWAAQLELPAERIQAVQMCSDELDAVPALPAPESGEFSEVYAGMEELNWKEVDWFIDSLFVL</sequence>